<dbReference type="Gene3D" id="3.40.50.300">
    <property type="entry name" value="P-loop containing nucleotide triphosphate hydrolases"/>
    <property type="match status" value="1"/>
</dbReference>
<reference evidence="3 4" key="1">
    <citation type="submission" date="2022-10" db="EMBL/GenBank/DDBJ databases">
        <title>The complete genomes of actinobacterial strains from the NBC collection.</title>
        <authorList>
            <person name="Joergensen T.S."/>
            <person name="Alvarez Arevalo M."/>
            <person name="Sterndorff E.B."/>
            <person name="Faurdal D."/>
            <person name="Vuksanovic O."/>
            <person name="Mourched A.-S."/>
            <person name="Charusanti P."/>
            <person name="Shaw S."/>
            <person name="Blin K."/>
            <person name="Weber T."/>
        </authorList>
    </citation>
    <scope>NUCLEOTIDE SEQUENCE [LARGE SCALE GENOMIC DNA]</scope>
    <source>
        <strain evidence="3 4">NBC_00319</strain>
    </source>
</reference>
<dbReference type="PANTHER" id="PTHR23070">
    <property type="entry name" value="BCS1 AAA-TYPE ATPASE"/>
    <property type="match status" value="1"/>
</dbReference>
<dbReference type="InterPro" id="IPR003593">
    <property type="entry name" value="AAA+_ATPase"/>
</dbReference>
<dbReference type="GO" id="GO:0016887">
    <property type="term" value="F:ATP hydrolysis activity"/>
    <property type="evidence" value="ECO:0007669"/>
    <property type="project" value="InterPro"/>
</dbReference>
<dbReference type="SMART" id="SM00382">
    <property type="entry name" value="AAA"/>
    <property type="match status" value="1"/>
</dbReference>
<dbReference type="InterPro" id="IPR050747">
    <property type="entry name" value="Mitochondrial_chaperone_BCS1"/>
</dbReference>
<evidence type="ECO:0000313" key="4">
    <source>
        <dbReference type="Proteomes" id="UP001432128"/>
    </source>
</evidence>
<evidence type="ECO:0000256" key="1">
    <source>
        <dbReference type="ARBA" id="ARBA00007448"/>
    </source>
</evidence>
<dbReference type="AlphaFoldDB" id="A0AAU4JZZ7"/>
<dbReference type="GO" id="GO:0005524">
    <property type="term" value="F:ATP binding"/>
    <property type="evidence" value="ECO:0007669"/>
    <property type="project" value="InterPro"/>
</dbReference>
<accession>A0AAU4JZZ7</accession>
<dbReference type="RefSeq" id="WP_328856873.1">
    <property type="nucleotide sequence ID" value="NZ_CP108021.1"/>
</dbReference>
<evidence type="ECO:0000259" key="2">
    <source>
        <dbReference type="SMART" id="SM00382"/>
    </source>
</evidence>
<gene>
    <name evidence="3" type="ORF">OG579_16895</name>
</gene>
<keyword evidence="4" id="KW-1185">Reference proteome</keyword>
<dbReference type="KEGG" id="whr:OG579_16895"/>
<dbReference type="InterPro" id="IPR003959">
    <property type="entry name" value="ATPase_AAA_core"/>
</dbReference>
<comment type="similarity">
    <text evidence="1">Belongs to the AAA ATPase family. BCS1 subfamily.</text>
</comment>
<dbReference type="Proteomes" id="UP001432128">
    <property type="component" value="Chromosome"/>
</dbReference>
<evidence type="ECO:0000313" key="3">
    <source>
        <dbReference type="EMBL" id="WUM19364.1"/>
    </source>
</evidence>
<proteinExistence type="inferred from homology"/>
<dbReference type="EMBL" id="CP108021">
    <property type="protein sequence ID" value="WUM19364.1"/>
    <property type="molecule type" value="Genomic_DNA"/>
</dbReference>
<dbReference type="SUPFAM" id="SSF52540">
    <property type="entry name" value="P-loop containing nucleoside triphosphate hydrolases"/>
    <property type="match status" value="1"/>
</dbReference>
<name>A0AAU4JZZ7_9NOCA</name>
<feature type="domain" description="AAA+ ATPase" evidence="2">
    <location>
        <begin position="210"/>
        <end position="336"/>
    </location>
</feature>
<dbReference type="Pfam" id="PF00004">
    <property type="entry name" value="AAA"/>
    <property type="match status" value="1"/>
</dbReference>
<dbReference type="InterPro" id="IPR027417">
    <property type="entry name" value="P-loop_NTPase"/>
</dbReference>
<organism evidence="3 4">
    <name type="scientific">Williamsia herbipolensis</name>
    <dbReference type="NCBI Taxonomy" id="1603258"/>
    <lineage>
        <taxon>Bacteria</taxon>
        <taxon>Bacillati</taxon>
        <taxon>Actinomycetota</taxon>
        <taxon>Actinomycetes</taxon>
        <taxon>Mycobacteriales</taxon>
        <taxon>Nocardiaceae</taxon>
        <taxon>Williamsia</taxon>
    </lineage>
</organism>
<sequence length="403" mass="45123">MVTAIETVNSAMSMWNQAVTFKKQATERLAESRKWTIHILMRDRIYPDVQQWLLSLPARDEPHTFTLSTTYDRQARYSYDGKAMRWCTFDGHRIGFRVAEAGKDDDATEASPSDSGSYMLRERQLEIVSGSPAAVAAVKAKVQQLLDAKRIVDSPPSIHVHSRWGWDRSQAPLRSLASVVLDRGIKESVSADMGRFLGSESDYVERGLPWHRGYLLHGPPGTGKTSLIKGLAAEHGLDIYYLSVSSMRNDDDLIDRVHDVRPRSVVLLEDIDSATAATDRSDESGVTTSGLLNVLDGMFTPHGMIGVLTTNHRDRLDPAILRPGRIDVQLELGPATTWQVRQLFRAFYDREPADDIRVFDNPNMRPTSADVIEAFKGHLYDADGAEQALRELVLIRAPRVAQR</sequence>
<protein>
    <submittedName>
        <fullName evidence="3">AAA family ATPase</fullName>
    </submittedName>
</protein>